<keyword evidence="3" id="KW-1185">Reference proteome</keyword>
<evidence type="ECO:0000256" key="1">
    <source>
        <dbReference type="SAM" id="SignalP"/>
    </source>
</evidence>
<feature type="chain" id="PRO_5012634742" evidence="1">
    <location>
        <begin position="24"/>
        <end position="364"/>
    </location>
</feature>
<keyword evidence="1" id="KW-0732">Signal</keyword>
<dbReference type="VEuPathDB" id="FungiDB:ASPVEDRAFT_33642"/>
<dbReference type="EMBL" id="KV878137">
    <property type="protein sequence ID" value="OJJ07419.1"/>
    <property type="molecule type" value="Genomic_DNA"/>
</dbReference>
<sequence length="364" mass="38811">MRPPTSPASCFVLLAVLAVFADAAKYSTHNPNEGDLPGHSDKYTVAGSSGYGCQVADHEVMPWRTPDRSGEADGSLWTGETVVKVGKYVADEGEDPKTVCNGTFYLPTVAWIGPYLQGQNGDNGEFAFGMLAFETNDTDKSDAWHVYRPCDTVSGEEGSDEWHPSDTAFKFKTGVSYSESTVPGDSTVGLRLISRPQGPNNGTIFFNGTFNDIKDSGEYYGQGESGIHFWSFSSRADLNCTRVSEGEDSWDASKGASAKIEPGSVISGILSNNSIVLHMTSTTIGKAHAGVEEPKPRTTKVGSSRTDIEITFSGEFDSRNSSQSLIADTASPAITFSAGRRHVPCIPLLSAAAGLVLYSLSIAL</sequence>
<dbReference type="GeneID" id="63726273"/>
<organism evidence="2 3">
    <name type="scientific">Aspergillus versicolor CBS 583.65</name>
    <dbReference type="NCBI Taxonomy" id="1036611"/>
    <lineage>
        <taxon>Eukaryota</taxon>
        <taxon>Fungi</taxon>
        <taxon>Dikarya</taxon>
        <taxon>Ascomycota</taxon>
        <taxon>Pezizomycotina</taxon>
        <taxon>Eurotiomycetes</taxon>
        <taxon>Eurotiomycetidae</taxon>
        <taxon>Eurotiales</taxon>
        <taxon>Aspergillaceae</taxon>
        <taxon>Aspergillus</taxon>
        <taxon>Aspergillus subgen. Nidulantes</taxon>
    </lineage>
</organism>
<accession>A0A1L9Q119</accession>
<proteinExistence type="predicted"/>
<feature type="signal peptide" evidence="1">
    <location>
        <begin position="1"/>
        <end position="23"/>
    </location>
</feature>
<dbReference type="AlphaFoldDB" id="A0A1L9Q119"/>
<evidence type="ECO:0000313" key="2">
    <source>
        <dbReference type="EMBL" id="OJJ07419.1"/>
    </source>
</evidence>
<evidence type="ECO:0000313" key="3">
    <source>
        <dbReference type="Proteomes" id="UP000184073"/>
    </source>
</evidence>
<dbReference type="RefSeq" id="XP_040673181.1">
    <property type="nucleotide sequence ID" value="XM_040810762.1"/>
</dbReference>
<protein>
    <submittedName>
        <fullName evidence="2">Uncharacterized protein</fullName>
    </submittedName>
</protein>
<reference evidence="3" key="1">
    <citation type="journal article" date="2017" name="Genome Biol.">
        <title>Comparative genomics reveals high biological diversity and specific adaptations in the industrially and medically important fungal genus Aspergillus.</title>
        <authorList>
            <person name="de Vries R.P."/>
            <person name="Riley R."/>
            <person name="Wiebenga A."/>
            <person name="Aguilar-Osorio G."/>
            <person name="Amillis S."/>
            <person name="Uchima C.A."/>
            <person name="Anderluh G."/>
            <person name="Asadollahi M."/>
            <person name="Askin M."/>
            <person name="Barry K."/>
            <person name="Battaglia E."/>
            <person name="Bayram O."/>
            <person name="Benocci T."/>
            <person name="Braus-Stromeyer S.A."/>
            <person name="Caldana C."/>
            <person name="Canovas D."/>
            <person name="Cerqueira G.C."/>
            <person name="Chen F."/>
            <person name="Chen W."/>
            <person name="Choi C."/>
            <person name="Clum A."/>
            <person name="Dos Santos R.A."/>
            <person name="Damasio A.R."/>
            <person name="Diallinas G."/>
            <person name="Emri T."/>
            <person name="Fekete E."/>
            <person name="Flipphi M."/>
            <person name="Freyberg S."/>
            <person name="Gallo A."/>
            <person name="Gournas C."/>
            <person name="Habgood R."/>
            <person name="Hainaut M."/>
            <person name="Harispe M.L."/>
            <person name="Henrissat B."/>
            <person name="Hilden K.S."/>
            <person name="Hope R."/>
            <person name="Hossain A."/>
            <person name="Karabika E."/>
            <person name="Karaffa L."/>
            <person name="Karanyi Z."/>
            <person name="Krasevec N."/>
            <person name="Kuo A."/>
            <person name="Kusch H."/>
            <person name="LaButti K."/>
            <person name="Lagendijk E.L."/>
            <person name="Lapidus A."/>
            <person name="Levasseur A."/>
            <person name="Lindquist E."/>
            <person name="Lipzen A."/>
            <person name="Logrieco A.F."/>
            <person name="MacCabe A."/>
            <person name="Maekelae M.R."/>
            <person name="Malavazi I."/>
            <person name="Melin P."/>
            <person name="Meyer V."/>
            <person name="Mielnichuk N."/>
            <person name="Miskei M."/>
            <person name="Molnar A.P."/>
            <person name="Mule G."/>
            <person name="Ngan C.Y."/>
            <person name="Orejas M."/>
            <person name="Orosz E."/>
            <person name="Ouedraogo J.P."/>
            <person name="Overkamp K.M."/>
            <person name="Park H.-S."/>
            <person name="Perrone G."/>
            <person name="Piumi F."/>
            <person name="Punt P.J."/>
            <person name="Ram A.F."/>
            <person name="Ramon A."/>
            <person name="Rauscher S."/>
            <person name="Record E."/>
            <person name="Riano-Pachon D.M."/>
            <person name="Robert V."/>
            <person name="Roehrig J."/>
            <person name="Ruller R."/>
            <person name="Salamov A."/>
            <person name="Salih N.S."/>
            <person name="Samson R.A."/>
            <person name="Sandor E."/>
            <person name="Sanguinetti M."/>
            <person name="Schuetze T."/>
            <person name="Sepcic K."/>
            <person name="Shelest E."/>
            <person name="Sherlock G."/>
            <person name="Sophianopoulou V."/>
            <person name="Squina F.M."/>
            <person name="Sun H."/>
            <person name="Susca A."/>
            <person name="Todd R.B."/>
            <person name="Tsang A."/>
            <person name="Unkles S.E."/>
            <person name="van de Wiele N."/>
            <person name="van Rossen-Uffink D."/>
            <person name="Oliveira J.V."/>
            <person name="Vesth T.C."/>
            <person name="Visser J."/>
            <person name="Yu J.-H."/>
            <person name="Zhou M."/>
            <person name="Andersen M.R."/>
            <person name="Archer D.B."/>
            <person name="Baker S.E."/>
            <person name="Benoit I."/>
            <person name="Brakhage A.A."/>
            <person name="Braus G.H."/>
            <person name="Fischer R."/>
            <person name="Frisvad J.C."/>
            <person name="Goldman G.H."/>
            <person name="Houbraken J."/>
            <person name="Oakley B."/>
            <person name="Pocsi I."/>
            <person name="Scazzocchio C."/>
            <person name="Seiboth B."/>
            <person name="vanKuyk P.A."/>
            <person name="Wortman J."/>
            <person name="Dyer P.S."/>
            <person name="Grigoriev I.V."/>
        </authorList>
    </citation>
    <scope>NUCLEOTIDE SEQUENCE [LARGE SCALE GENOMIC DNA]</scope>
    <source>
        <strain evidence="3">CBS 583.65</strain>
    </source>
</reference>
<name>A0A1L9Q119_ASPVE</name>
<gene>
    <name evidence="2" type="ORF">ASPVEDRAFT_33642</name>
</gene>
<dbReference type="OrthoDB" id="4869700at2759"/>
<dbReference type="Proteomes" id="UP000184073">
    <property type="component" value="Unassembled WGS sequence"/>
</dbReference>